<reference evidence="2" key="1">
    <citation type="submission" date="2016-03" db="EMBL/GenBank/DDBJ databases">
        <title>Complete genome sequence of Solimmundus cernigliae, representing a novel lineage of polycyclic aromatic hydrocarbon degraders within the Gammaproteobacteria.</title>
        <authorList>
            <person name="Singleton D.R."/>
            <person name="Dickey A.N."/>
            <person name="Scholl E.H."/>
            <person name="Wright F.A."/>
            <person name="Aitken M.D."/>
        </authorList>
    </citation>
    <scope>NUCLEOTIDE SEQUENCE [LARGE SCALE GENOMIC DNA]</scope>
    <source>
        <strain evidence="2">TR3.2</strain>
    </source>
</reference>
<dbReference type="SUPFAM" id="SSF53213">
    <property type="entry name" value="LigB-like"/>
    <property type="match status" value="1"/>
</dbReference>
<evidence type="ECO:0000313" key="1">
    <source>
        <dbReference type="EMBL" id="ANX03397.1"/>
    </source>
</evidence>
<organism evidence="1 2">
    <name type="scientific">Immundisolibacter cernigliae</name>
    <dbReference type="NCBI Taxonomy" id="1810504"/>
    <lineage>
        <taxon>Bacteria</taxon>
        <taxon>Pseudomonadati</taxon>
        <taxon>Pseudomonadota</taxon>
        <taxon>Gammaproteobacteria</taxon>
        <taxon>Immundisolibacterales</taxon>
        <taxon>Immundisolibacteraceae</taxon>
        <taxon>Immundisolibacter</taxon>
    </lineage>
</organism>
<dbReference type="Proteomes" id="UP000092952">
    <property type="component" value="Chromosome"/>
</dbReference>
<dbReference type="InParanoid" id="A0A1B1YRT3"/>
<accession>A0A1B1YRT3</accession>
<dbReference type="Gene3D" id="3.40.830.10">
    <property type="entry name" value="LigB-like"/>
    <property type="match status" value="1"/>
</dbReference>
<dbReference type="EMBL" id="CP014671">
    <property type="protein sequence ID" value="ANX03397.1"/>
    <property type="molecule type" value="Genomic_DNA"/>
</dbReference>
<dbReference type="OrthoDB" id="8673673at2"/>
<evidence type="ECO:0008006" key="3">
    <source>
        <dbReference type="Google" id="ProtNLM"/>
    </source>
</evidence>
<evidence type="ECO:0000313" key="2">
    <source>
        <dbReference type="Proteomes" id="UP000092952"/>
    </source>
</evidence>
<protein>
    <recommendedName>
        <fullName evidence="3">Extradiol ring-cleavage dioxygenase class III enzyme subunit B domain-containing protein</fullName>
    </recommendedName>
</protein>
<dbReference type="RefSeq" id="WP_068802896.1">
    <property type="nucleotide sequence ID" value="NZ_CP014671.1"/>
</dbReference>
<proteinExistence type="predicted"/>
<dbReference type="KEGG" id="gbi:PG2T_03775"/>
<name>A0A1B1YRT3_9GAMM</name>
<dbReference type="STRING" id="1810504.PG2T_03775"/>
<sequence length="352" mass="39919">MAEILGLTVSDFPFLRMKPANMPWVLWGNLAWGWRDQPPLRDLAHWPAPMRAEWGADQGFAAGAAHQLRQHDQFRTLRRALDDFRPDLLLMLYRDVHETFAGPERPQWWLHTHDAVSVQPYNLWTFFRDNWFEEDPDRAEIFRGHPEAAATIAKHLGESGVTPTLVPKSPHPGGLGHNCIAGAVHLDFDCREFRTPILPLGIDPFRFGRVRDEEGLSPLDLSRDDPPLTPQQAFDLGVEIARALRPSPWRVAIVAAADWSHANDAGKAQGRIHPDIEADRAVFEQWRRGAYGAWPQQLNFEHFEAHAQWELLIPTVLAGAMSEVGAGAPRHADFQPTWVCNDDFVTTVFEPR</sequence>
<keyword evidence="2" id="KW-1185">Reference proteome</keyword>
<gene>
    <name evidence="1" type="ORF">PG2T_03775</name>
</gene>
<dbReference type="AlphaFoldDB" id="A0A1B1YRT3"/>